<protein>
    <recommendedName>
        <fullName evidence="1">non-specific serine/threonine protein kinase</fullName>
        <ecNumber evidence="1">2.7.11.1</ecNumber>
    </recommendedName>
</protein>
<evidence type="ECO:0000256" key="5">
    <source>
        <dbReference type="ARBA" id="ARBA00022777"/>
    </source>
</evidence>
<dbReference type="InterPro" id="IPR011009">
    <property type="entry name" value="Kinase-like_dom_sf"/>
</dbReference>
<keyword evidence="2" id="KW-0723">Serine/threonine-protein kinase</keyword>
<dbReference type="SUPFAM" id="SSF56112">
    <property type="entry name" value="Protein kinase-like (PK-like)"/>
    <property type="match status" value="1"/>
</dbReference>
<feature type="domain" description="RIO-type" evidence="9">
    <location>
        <begin position="8"/>
        <end position="115"/>
    </location>
</feature>
<evidence type="ECO:0000256" key="4">
    <source>
        <dbReference type="ARBA" id="ARBA00022741"/>
    </source>
</evidence>
<keyword evidence="4" id="KW-0547">Nucleotide-binding</keyword>
<organism evidence="10">
    <name type="scientific">viral metagenome</name>
    <dbReference type="NCBI Taxonomy" id="1070528"/>
    <lineage>
        <taxon>unclassified sequences</taxon>
        <taxon>metagenomes</taxon>
        <taxon>organismal metagenomes</taxon>
    </lineage>
</organism>
<comment type="catalytic activity">
    <reaction evidence="8">
        <text>L-seryl-[protein] + ATP = O-phospho-L-seryl-[protein] + ADP + H(+)</text>
        <dbReference type="Rhea" id="RHEA:17989"/>
        <dbReference type="Rhea" id="RHEA-COMP:9863"/>
        <dbReference type="Rhea" id="RHEA-COMP:11604"/>
        <dbReference type="ChEBI" id="CHEBI:15378"/>
        <dbReference type="ChEBI" id="CHEBI:29999"/>
        <dbReference type="ChEBI" id="CHEBI:30616"/>
        <dbReference type="ChEBI" id="CHEBI:83421"/>
        <dbReference type="ChEBI" id="CHEBI:456216"/>
        <dbReference type="EC" id="2.7.11.1"/>
    </reaction>
</comment>
<name>A0A6C0IGF9_9ZZZZ</name>
<keyword evidence="3" id="KW-0808">Transferase</keyword>
<dbReference type="GO" id="GO:0005524">
    <property type="term" value="F:ATP binding"/>
    <property type="evidence" value="ECO:0007669"/>
    <property type="project" value="UniProtKB-KW"/>
</dbReference>
<dbReference type="InterPro" id="IPR018934">
    <property type="entry name" value="RIO_dom"/>
</dbReference>
<evidence type="ECO:0000256" key="2">
    <source>
        <dbReference type="ARBA" id="ARBA00022527"/>
    </source>
</evidence>
<evidence type="ECO:0000256" key="8">
    <source>
        <dbReference type="ARBA" id="ARBA00048679"/>
    </source>
</evidence>
<evidence type="ECO:0000313" key="10">
    <source>
        <dbReference type="EMBL" id="QHT91546.1"/>
    </source>
</evidence>
<keyword evidence="6" id="KW-0067">ATP-binding</keyword>
<dbReference type="Pfam" id="PF01163">
    <property type="entry name" value="RIO1"/>
    <property type="match status" value="1"/>
</dbReference>
<keyword evidence="5" id="KW-0418">Kinase</keyword>
<sequence length="139" mass="16669">MTKVFRKNVSGRSKEIIEKEVRFQRKAAELGLSPKILDTDFETYIEMENLEQMCLADMYGESINDMPHLIKKGIYDILQRLYLECDIEYIDVTPYNFIETNDQLWIIDFGDAREAPKKNYFLKELFRNRELTVWNSDFY</sequence>
<accession>A0A6C0IGF9</accession>
<dbReference type="AlphaFoldDB" id="A0A6C0IGF9"/>
<evidence type="ECO:0000256" key="7">
    <source>
        <dbReference type="ARBA" id="ARBA00047899"/>
    </source>
</evidence>
<comment type="catalytic activity">
    <reaction evidence="7">
        <text>L-threonyl-[protein] + ATP = O-phospho-L-threonyl-[protein] + ADP + H(+)</text>
        <dbReference type="Rhea" id="RHEA:46608"/>
        <dbReference type="Rhea" id="RHEA-COMP:11060"/>
        <dbReference type="Rhea" id="RHEA-COMP:11605"/>
        <dbReference type="ChEBI" id="CHEBI:15378"/>
        <dbReference type="ChEBI" id="CHEBI:30013"/>
        <dbReference type="ChEBI" id="CHEBI:30616"/>
        <dbReference type="ChEBI" id="CHEBI:61977"/>
        <dbReference type="ChEBI" id="CHEBI:456216"/>
        <dbReference type="EC" id="2.7.11.1"/>
    </reaction>
</comment>
<proteinExistence type="predicted"/>
<reference evidence="10" key="1">
    <citation type="journal article" date="2020" name="Nature">
        <title>Giant virus diversity and host interactions through global metagenomics.</title>
        <authorList>
            <person name="Schulz F."/>
            <person name="Roux S."/>
            <person name="Paez-Espino D."/>
            <person name="Jungbluth S."/>
            <person name="Walsh D.A."/>
            <person name="Denef V.J."/>
            <person name="McMahon K.D."/>
            <person name="Konstantinidis K.T."/>
            <person name="Eloe-Fadrosh E.A."/>
            <person name="Kyrpides N.C."/>
            <person name="Woyke T."/>
        </authorList>
    </citation>
    <scope>NUCLEOTIDE SEQUENCE</scope>
    <source>
        <strain evidence="10">GVMAG-M-3300023184-77</strain>
    </source>
</reference>
<evidence type="ECO:0000256" key="1">
    <source>
        <dbReference type="ARBA" id="ARBA00012513"/>
    </source>
</evidence>
<evidence type="ECO:0000256" key="6">
    <source>
        <dbReference type="ARBA" id="ARBA00022840"/>
    </source>
</evidence>
<dbReference type="EMBL" id="MN740165">
    <property type="protein sequence ID" value="QHT91546.1"/>
    <property type="molecule type" value="Genomic_DNA"/>
</dbReference>
<evidence type="ECO:0000259" key="9">
    <source>
        <dbReference type="Pfam" id="PF01163"/>
    </source>
</evidence>
<dbReference type="GO" id="GO:0004674">
    <property type="term" value="F:protein serine/threonine kinase activity"/>
    <property type="evidence" value="ECO:0007669"/>
    <property type="project" value="UniProtKB-KW"/>
</dbReference>
<evidence type="ECO:0000256" key="3">
    <source>
        <dbReference type="ARBA" id="ARBA00022679"/>
    </source>
</evidence>
<dbReference type="EC" id="2.7.11.1" evidence="1"/>